<dbReference type="SMART" id="SM00666">
    <property type="entry name" value="PB1"/>
    <property type="match status" value="1"/>
</dbReference>
<feature type="domain" description="PB1" evidence="7">
    <location>
        <begin position="352"/>
        <end position="434"/>
    </location>
</feature>
<dbReference type="SUPFAM" id="SSF101941">
    <property type="entry name" value="NAC domain"/>
    <property type="match status" value="1"/>
</dbReference>
<dbReference type="Pfam" id="PF02365">
    <property type="entry name" value="NAM"/>
    <property type="match status" value="1"/>
</dbReference>
<evidence type="ECO:0008006" key="9">
    <source>
        <dbReference type="Google" id="ProtNLM"/>
    </source>
</evidence>
<dbReference type="InterPro" id="IPR000270">
    <property type="entry name" value="PB1_dom"/>
</dbReference>
<dbReference type="Pfam" id="PF00564">
    <property type="entry name" value="PB1"/>
    <property type="match status" value="1"/>
</dbReference>
<evidence type="ECO:0000256" key="3">
    <source>
        <dbReference type="ARBA" id="ARBA00023163"/>
    </source>
</evidence>
<reference evidence="8" key="1">
    <citation type="journal article" date="2016" name="Nat. Genet.">
        <title>A high-quality carrot genome assembly provides new insights into carotenoid accumulation and asterid genome evolution.</title>
        <authorList>
            <person name="Iorizzo M."/>
            <person name="Ellison S."/>
            <person name="Senalik D."/>
            <person name="Zeng P."/>
            <person name="Satapoomin P."/>
            <person name="Huang J."/>
            <person name="Bowman M."/>
            <person name="Iovene M."/>
            <person name="Sanseverino W."/>
            <person name="Cavagnaro P."/>
            <person name="Yildiz M."/>
            <person name="Macko-Podgorni A."/>
            <person name="Moranska E."/>
            <person name="Grzebelus E."/>
            <person name="Grzebelus D."/>
            <person name="Ashrafi H."/>
            <person name="Zheng Z."/>
            <person name="Cheng S."/>
            <person name="Spooner D."/>
            <person name="Van Deynze A."/>
            <person name="Simon P."/>
        </authorList>
    </citation>
    <scope>NUCLEOTIDE SEQUENCE [LARGE SCALE GENOMIC DNA]</scope>
    <source>
        <tissue evidence="8">Leaf</tissue>
    </source>
</reference>
<keyword evidence="4" id="KW-0539">Nucleus</keyword>
<sequence>MDRRISAAAKNEYPISGLVPGFRFHPTDEELVGFYLRSRFCGKQFEIQILKEIDVYKHEPWDLPGHSLLGGIDEWYFFSPVDMNYGNRSRTNRTTQAGFWKPTGKDCCVRHMGETIGMKKTLVFHHGGPPYGIRTNWTMHEYRLVDTELQQAGVTQKKDAFVLCRIFKKSGLGAPNGDLEDLFIEEEWQEGATLMVPGGEAEEDVGHVANVSDGRTGGNDIDQQLLIVADDIHDQGLNVGAEQRTTCLEETSVEGNKHENEINFEVLSEHFGKSLEDAANSFHVSRSTFKRICRSHGIKRWQSGKSRMGIQSSSKLRSVNNKEPSKTNYVYPGIPPLQEIAIVADTSQDINKIDVKATYNGVAIRFELPNSSGMAELEDNVIERLNLERGTFSIKYKDEEGDWVLIACDKDVQKCIEISRSLRETIIKMLVDLPVSRAP</sequence>
<evidence type="ECO:0000259" key="7">
    <source>
        <dbReference type="PROSITE" id="PS51745"/>
    </source>
</evidence>
<dbReference type="AlphaFoldDB" id="A0A175YKG7"/>
<keyword evidence="1" id="KW-0805">Transcription regulation</keyword>
<evidence type="ECO:0000313" key="8">
    <source>
        <dbReference type="EMBL" id="KZM83342.1"/>
    </source>
</evidence>
<dbReference type="GO" id="GO:0003677">
    <property type="term" value="F:DNA binding"/>
    <property type="evidence" value="ECO:0007669"/>
    <property type="project" value="UniProtKB-KW"/>
</dbReference>
<evidence type="ECO:0000259" key="6">
    <source>
        <dbReference type="PROSITE" id="PS51519"/>
    </source>
</evidence>
<keyword evidence="2" id="KW-0238">DNA-binding</keyword>
<dbReference type="InterPro" id="IPR003441">
    <property type="entry name" value="NAC-dom"/>
</dbReference>
<dbReference type="PROSITE" id="PS51519">
    <property type="entry name" value="RWP_RK"/>
    <property type="match status" value="1"/>
</dbReference>
<evidence type="ECO:0000256" key="1">
    <source>
        <dbReference type="ARBA" id="ARBA00023015"/>
    </source>
</evidence>
<dbReference type="SUPFAM" id="SSF54277">
    <property type="entry name" value="CAD &amp; PB1 domains"/>
    <property type="match status" value="1"/>
</dbReference>
<dbReference type="PANTHER" id="PTHR31744:SF210">
    <property type="entry name" value="NAC DOMAIN-CONTAINING PROTEIN 86-LIKE"/>
    <property type="match status" value="1"/>
</dbReference>
<gene>
    <name evidence="8" type="ORF">DCAR_030911</name>
</gene>
<dbReference type="PROSITE" id="PS51745">
    <property type="entry name" value="PB1"/>
    <property type="match status" value="1"/>
</dbReference>
<evidence type="ECO:0000259" key="5">
    <source>
        <dbReference type="PROSITE" id="PS51005"/>
    </source>
</evidence>
<dbReference type="PROSITE" id="PS51005">
    <property type="entry name" value="NAC"/>
    <property type="match status" value="1"/>
</dbReference>
<accession>A0A175YKG7</accession>
<dbReference type="InterPro" id="IPR036093">
    <property type="entry name" value="NAC_dom_sf"/>
</dbReference>
<dbReference type="InterPro" id="IPR003035">
    <property type="entry name" value="RWP-RK_dom"/>
</dbReference>
<feature type="domain" description="RWP-RK" evidence="6">
    <location>
        <begin position="243"/>
        <end position="329"/>
    </location>
</feature>
<keyword evidence="3" id="KW-0804">Transcription</keyword>
<dbReference type="Gene3D" id="2.170.150.80">
    <property type="entry name" value="NAC domain"/>
    <property type="match status" value="1"/>
</dbReference>
<dbReference type="Pfam" id="PF02042">
    <property type="entry name" value="RWP-RK"/>
    <property type="match status" value="1"/>
</dbReference>
<comment type="caution">
    <text evidence="8">The sequence shown here is derived from an EMBL/GenBank/DDBJ whole genome shotgun (WGS) entry which is preliminary data.</text>
</comment>
<feature type="domain" description="NAC" evidence="5">
    <location>
        <begin position="18"/>
        <end position="169"/>
    </location>
</feature>
<dbReference type="OMA" id="TNDAYFN"/>
<dbReference type="EMBL" id="LNRQ01000009">
    <property type="protein sequence ID" value="KZM83342.1"/>
    <property type="molecule type" value="Genomic_DNA"/>
</dbReference>
<dbReference type="Gramene" id="KZM83342">
    <property type="protein sequence ID" value="KZM83342"/>
    <property type="gene ID" value="DCAR_030911"/>
</dbReference>
<evidence type="ECO:0000256" key="2">
    <source>
        <dbReference type="ARBA" id="ARBA00023125"/>
    </source>
</evidence>
<protein>
    <recommendedName>
        <fullName evidence="9">NAC domain-containing protein</fullName>
    </recommendedName>
</protein>
<organism evidence="8">
    <name type="scientific">Daucus carota subsp. sativus</name>
    <name type="common">Carrot</name>
    <dbReference type="NCBI Taxonomy" id="79200"/>
    <lineage>
        <taxon>Eukaryota</taxon>
        <taxon>Viridiplantae</taxon>
        <taxon>Streptophyta</taxon>
        <taxon>Embryophyta</taxon>
        <taxon>Tracheophyta</taxon>
        <taxon>Spermatophyta</taxon>
        <taxon>Magnoliopsida</taxon>
        <taxon>eudicotyledons</taxon>
        <taxon>Gunneridae</taxon>
        <taxon>Pentapetalae</taxon>
        <taxon>asterids</taxon>
        <taxon>campanulids</taxon>
        <taxon>Apiales</taxon>
        <taxon>Apiaceae</taxon>
        <taxon>Apioideae</taxon>
        <taxon>Scandiceae</taxon>
        <taxon>Daucinae</taxon>
        <taxon>Daucus</taxon>
        <taxon>Daucus sect. Daucus</taxon>
    </lineage>
</organism>
<dbReference type="InterPro" id="IPR053793">
    <property type="entry name" value="PB1-like"/>
</dbReference>
<dbReference type="Gene3D" id="3.10.20.90">
    <property type="entry name" value="Phosphatidylinositol 3-kinase Catalytic Subunit, Chain A, domain 1"/>
    <property type="match status" value="1"/>
</dbReference>
<proteinExistence type="predicted"/>
<evidence type="ECO:0000256" key="4">
    <source>
        <dbReference type="ARBA" id="ARBA00023242"/>
    </source>
</evidence>
<name>A0A175YKG7_DAUCS</name>
<dbReference type="GO" id="GO:0006355">
    <property type="term" value="P:regulation of DNA-templated transcription"/>
    <property type="evidence" value="ECO:0007669"/>
    <property type="project" value="InterPro"/>
</dbReference>
<dbReference type="PANTHER" id="PTHR31744">
    <property type="entry name" value="PROTEIN CUP-SHAPED COTYLEDON 2-RELATED"/>
    <property type="match status" value="1"/>
</dbReference>